<evidence type="ECO:0000313" key="9">
    <source>
        <dbReference type="Proteomes" id="UP000310108"/>
    </source>
</evidence>
<keyword evidence="2 6" id="KW-0732">Signal</keyword>
<evidence type="ECO:0000256" key="6">
    <source>
        <dbReference type="SAM" id="SignalP"/>
    </source>
</evidence>
<dbReference type="InterPro" id="IPR036779">
    <property type="entry name" value="LysM_dom_sf"/>
</dbReference>
<dbReference type="PROSITE" id="PS51782">
    <property type="entry name" value="LYSM"/>
    <property type="match status" value="3"/>
</dbReference>
<dbReference type="STRING" id="1306861.A0A4U6XGF1"/>
<dbReference type="InterPro" id="IPR052210">
    <property type="entry name" value="LysM1-like"/>
</dbReference>
<reference evidence="8 9" key="1">
    <citation type="journal article" date="2019" name="PLoS ONE">
        <title>Comparative genome analysis indicates high evolutionary potential of pathogenicity genes in Colletotrichum tanaceti.</title>
        <authorList>
            <person name="Lelwala R.V."/>
            <person name="Korhonen P.K."/>
            <person name="Young N.D."/>
            <person name="Scott J.B."/>
            <person name="Ades P.A."/>
            <person name="Gasser R.B."/>
            <person name="Taylor P.W.J."/>
        </authorList>
    </citation>
    <scope>NUCLEOTIDE SEQUENCE [LARGE SCALE GENOMIC DNA]</scope>
    <source>
        <strain evidence="8">BRIP57314</strain>
    </source>
</reference>
<feature type="domain" description="LysM" evidence="7">
    <location>
        <begin position="333"/>
        <end position="379"/>
    </location>
</feature>
<evidence type="ECO:0000256" key="5">
    <source>
        <dbReference type="SAM" id="MobiDB-lite"/>
    </source>
</evidence>
<dbReference type="SUPFAM" id="SSF54106">
    <property type="entry name" value="LysM domain"/>
    <property type="match status" value="2"/>
</dbReference>
<evidence type="ECO:0000256" key="1">
    <source>
        <dbReference type="ARBA" id="ARBA00022669"/>
    </source>
</evidence>
<feature type="chain" id="PRO_5020307216" evidence="6">
    <location>
        <begin position="31"/>
        <end position="381"/>
    </location>
</feature>
<protein>
    <submittedName>
        <fullName evidence="8">LysM domain-containing protein</fullName>
    </submittedName>
</protein>
<accession>A0A4U6XGF1</accession>
<feature type="region of interest" description="Disordered" evidence="5">
    <location>
        <begin position="94"/>
        <end position="134"/>
    </location>
</feature>
<feature type="region of interest" description="Disordered" evidence="5">
    <location>
        <begin position="296"/>
        <end position="322"/>
    </location>
</feature>
<name>A0A4U6XGF1_9PEZI</name>
<feature type="compositionally biased region" description="Low complexity" evidence="5">
    <location>
        <begin position="302"/>
        <end position="313"/>
    </location>
</feature>
<evidence type="ECO:0000256" key="2">
    <source>
        <dbReference type="ARBA" id="ARBA00022729"/>
    </source>
</evidence>
<dbReference type="Proteomes" id="UP000310108">
    <property type="component" value="Unassembled WGS sequence"/>
</dbReference>
<dbReference type="AlphaFoldDB" id="A0A4U6XGF1"/>
<dbReference type="PANTHER" id="PTHR34997:SF2">
    <property type="entry name" value="LYSM DOMAIN-CONTAINING PROTEIN-RELATED"/>
    <property type="match status" value="1"/>
</dbReference>
<dbReference type="EMBL" id="PJEX01000130">
    <property type="protein sequence ID" value="TKW54573.1"/>
    <property type="molecule type" value="Genomic_DNA"/>
</dbReference>
<feature type="signal peptide" evidence="6">
    <location>
        <begin position="1"/>
        <end position="30"/>
    </location>
</feature>
<organism evidence="8 9">
    <name type="scientific">Colletotrichum tanaceti</name>
    <dbReference type="NCBI Taxonomy" id="1306861"/>
    <lineage>
        <taxon>Eukaryota</taxon>
        <taxon>Fungi</taxon>
        <taxon>Dikarya</taxon>
        <taxon>Ascomycota</taxon>
        <taxon>Pezizomycotina</taxon>
        <taxon>Sordariomycetes</taxon>
        <taxon>Hypocreomycetidae</taxon>
        <taxon>Glomerellales</taxon>
        <taxon>Glomerellaceae</taxon>
        <taxon>Colletotrichum</taxon>
        <taxon>Colletotrichum destructivum species complex</taxon>
    </lineage>
</organism>
<dbReference type="CDD" id="cd00118">
    <property type="entry name" value="LysM"/>
    <property type="match status" value="2"/>
</dbReference>
<keyword evidence="3" id="KW-0843">Virulence</keyword>
<dbReference type="Gene3D" id="3.10.350.10">
    <property type="entry name" value="LysM domain"/>
    <property type="match status" value="4"/>
</dbReference>
<feature type="domain" description="LysM" evidence="7">
    <location>
        <begin position="146"/>
        <end position="192"/>
    </location>
</feature>
<feature type="domain" description="LysM" evidence="7">
    <location>
        <begin position="241"/>
        <end position="287"/>
    </location>
</feature>
<sequence length="381" mass="39341">MKFMLQSSLVAQLLCLGAVAQWAEPPPSTADPGTITDCTWWFVAGASDTCQRVTATYGITQAQLVAYNPILSTSCTFVTGNSYCIEQNWGAEPAPPPAPPSTAAPGVPTTLTTTTKAATTTTTTTPGNGVTTPTPIQPGMVSNCNKFYFVASGVTCGKVLADENISLADFAKWNPNVGAECTGMWAEVNVCVGVIGGSVTPPSTTTTTTTTTKPPVTTTAPGNGVTTPQPTQPGMVSNCNKFHWVAQGVTCSQILSYNGISLADFAKWNTGVGATCSGMWAEVNVCVGVIGGAAPPPPPPTTTTKPPVTTTAPGNGITTPQPTQPGMVTNCKKFHYVSEGNTCGQIISYNGITLANFVKWNTGVGATCQSMWAKTYVCVGV</sequence>
<comment type="similarity">
    <text evidence="4">Belongs to the secreted LysM effector family.</text>
</comment>
<evidence type="ECO:0000256" key="3">
    <source>
        <dbReference type="ARBA" id="ARBA00023026"/>
    </source>
</evidence>
<keyword evidence="1" id="KW-0147">Chitin-binding</keyword>
<gene>
    <name evidence="8" type="ORF">CTA1_8988</name>
</gene>
<comment type="caution">
    <text evidence="8">The sequence shown here is derived from an EMBL/GenBank/DDBJ whole genome shotgun (WGS) entry which is preliminary data.</text>
</comment>
<dbReference type="PANTHER" id="PTHR34997">
    <property type="entry name" value="AM15"/>
    <property type="match status" value="1"/>
</dbReference>
<feature type="region of interest" description="Disordered" evidence="5">
    <location>
        <begin position="202"/>
        <end position="224"/>
    </location>
</feature>
<dbReference type="GO" id="GO:0008061">
    <property type="term" value="F:chitin binding"/>
    <property type="evidence" value="ECO:0007669"/>
    <property type="project" value="UniProtKB-KW"/>
</dbReference>
<evidence type="ECO:0000313" key="8">
    <source>
        <dbReference type="EMBL" id="TKW54573.1"/>
    </source>
</evidence>
<feature type="compositionally biased region" description="Low complexity" evidence="5">
    <location>
        <begin position="103"/>
        <end position="134"/>
    </location>
</feature>
<evidence type="ECO:0000256" key="4">
    <source>
        <dbReference type="ARBA" id="ARBA00044955"/>
    </source>
</evidence>
<evidence type="ECO:0000259" key="7">
    <source>
        <dbReference type="PROSITE" id="PS51782"/>
    </source>
</evidence>
<feature type="compositionally biased region" description="Low complexity" evidence="5">
    <location>
        <begin position="202"/>
        <end position="221"/>
    </location>
</feature>
<dbReference type="InterPro" id="IPR018392">
    <property type="entry name" value="LysM"/>
</dbReference>
<keyword evidence="9" id="KW-1185">Reference proteome</keyword>
<proteinExistence type="inferred from homology"/>